<evidence type="ECO:0000313" key="13">
    <source>
        <dbReference type="EMBL" id="CUO44612.1"/>
    </source>
</evidence>
<sequence length="524" mass="61968">MKVVIIDDEPLISDKLKRIMETGLRGMHTVCAFTDAQMALDYIEQEKPGVILTDIRMPGITGIDLAKQINQMDYGAKIVFLTGYAEFEYARYGIEYKVFDYLLKPVDEQKAIKCLNRAISAFHAEQKHTEMYQIFQDYFVKNQELIRQQFVEKLFFQPVIFSEKQMELQKQKLRIAINGYRVVAVTYDRNRMPLEEESYYSYIIHEFFLKKFKEILALEHGGILYMIWPTEEKTLWKFCSKLELIRRELAQLQPLDCMIAVSHYSENLSDIQQMKKEVLKCLEYGKDTGCTQLLSYQDLPMEYKENDFFDVTEAITELIRYLRSGNKKKIFEQMQKIINETEKETEKYFNNIMELIGANIFLFLSGIPLDKESKNKITESFEQQIHVQSERKTKADYMKYWLEYIADNIQSMHNNDQNQLIQQIYKYLNDNFSQPIGLTNVSEHVNRNPSYISRFIKQATGRKFSEILAELRLEEAKKLLRSSNLKITQIAEQVGYPNLQYFTRVFTGQMNMTPAEYRKITTYF</sequence>
<organism evidence="13 14">
    <name type="scientific">Blautia obeum</name>
    <dbReference type="NCBI Taxonomy" id="40520"/>
    <lineage>
        <taxon>Bacteria</taxon>
        <taxon>Bacillati</taxon>
        <taxon>Bacillota</taxon>
        <taxon>Clostridia</taxon>
        <taxon>Lachnospirales</taxon>
        <taxon>Lachnospiraceae</taxon>
        <taxon>Blautia</taxon>
    </lineage>
</organism>
<evidence type="ECO:0000256" key="3">
    <source>
        <dbReference type="ARBA" id="ARBA00022490"/>
    </source>
</evidence>
<dbReference type="SUPFAM" id="SSF52172">
    <property type="entry name" value="CheY-like"/>
    <property type="match status" value="1"/>
</dbReference>
<dbReference type="SMART" id="SM00448">
    <property type="entry name" value="REC"/>
    <property type="match status" value="1"/>
</dbReference>
<dbReference type="GO" id="GO:0043565">
    <property type="term" value="F:sequence-specific DNA binding"/>
    <property type="evidence" value="ECO:0007669"/>
    <property type="project" value="InterPro"/>
</dbReference>
<dbReference type="PANTHER" id="PTHR42713:SF3">
    <property type="entry name" value="TRANSCRIPTIONAL REGULATORY PROTEIN HPTR"/>
    <property type="match status" value="1"/>
</dbReference>
<evidence type="ECO:0000259" key="11">
    <source>
        <dbReference type="PROSITE" id="PS01124"/>
    </source>
</evidence>
<keyword evidence="8" id="KW-0804">Transcription</keyword>
<evidence type="ECO:0000259" key="12">
    <source>
        <dbReference type="PROSITE" id="PS50110"/>
    </source>
</evidence>
<evidence type="ECO:0000256" key="5">
    <source>
        <dbReference type="ARBA" id="ARBA00023012"/>
    </source>
</evidence>
<dbReference type="Pfam" id="PF12833">
    <property type="entry name" value="HTH_18"/>
    <property type="match status" value="1"/>
</dbReference>
<proteinExistence type="predicted"/>
<feature type="modified residue" description="4-aspartylphosphate" evidence="10">
    <location>
        <position position="54"/>
    </location>
</feature>
<evidence type="ECO:0000313" key="14">
    <source>
        <dbReference type="Proteomes" id="UP000095447"/>
    </source>
</evidence>
<dbReference type="GO" id="GO:0000160">
    <property type="term" value="P:phosphorelay signal transduction system"/>
    <property type="evidence" value="ECO:0007669"/>
    <property type="project" value="UniProtKB-KW"/>
</dbReference>
<dbReference type="InterPro" id="IPR018060">
    <property type="entry name" value="HTH_AraC"/>
</dbReference>
<evidence type="ECO:0000256" key="8">
    <source>
        <dbReference type="ARBA" id="ARBA00023163"/>
    </source>
</evidence>
<keyword evidence="3" id="KW-0963">Cytoplasm</keyword>
<dbReference type="Gene3D" id="1.10.10.60">
    <property type="entry name" value="Homeodomain-like"/>
    <property type="match status" value="2"/>
</dbReference>
<dbReference type="CDD" id="cd17536">
    <property type="entry name" value="REC_YesN-like"/>
    <property type="match status" value="1"/>
</dbReference>
<dbReference type="Proteomes" id="UP000095447">
    <property type="component" value="Unassembled WGS sequence"/>
</dbReference>
<dbReference type="GO" id="GO:0003700">
    <property type="term" value="F:DNA-binding transcription factor activity"/>
    <property type="evidence" value="ECO:0007669"/>
    <property type="project" value="InterPro"/>
</dbReference>
<comment type="function">
    <text evidence="9">May play the central regulatory role in sporulation. It may be an element of the effector pathway responsible for the activation of sporulation genes in response to nutritional stress. Spo0A may act in concert with spo0H (a sigma factor) to control the expression of some genes that are critical to the sporulation process.</text>
</comment>
<dbReference type="SUPFAM" id="SSF46689">
    <property type="entry name" value="Homeodomain-like"/>
    <property type="match status" value="1"/>
</dbReference>
<dbReference type="GO" id="GO:0005737">
    <property type="term" value="C:cytoplasm"/>
    <property type="evidence" value="ECO:0007669"/>
    <property type="project" value="UniProtKB-SubCell"/>
</dbReference>
<dbReference type="AlphaFoldDB" id="A0A174F2Q1"/>
<dbReference type="SMART" id="SM00342">
    <property type="entry name" value="HTH_ARAC"/>
    <property type="match status" value="1"/>
</dbReference>
<dbReference type="InterPro" id="IPR011006">
    <property type="entry name" value="CheY-like_superfamily"/>
</dbReference>
<dbReference type="InterPro" id="IPR001789">
    <property type="entry name" value="Sig_transdc_resp-reg_receiver"/>
</dbReference>
<dbReference type="PROSITE" id="PS01124">
    <property type="entry name" value="HTH_ARAC_FAMILY_2"/>
    <property type="match status" value="1"/>
</dbReference>
<dbReference type="PRINTS" id="PR00032">
    <property type="entry name" value="HTHARAC"/>
</dbReference>
<keyword evidence="4 10" id="KW-0597">Phosphoprotein</keyword>
<evidence type="ECO:0000256" key="9">
    <source>
        <dbReference type="ARBA" id="ARBA00024867"/>
    </source>
</evidence>
<evidence type="ECO:0000256" key="10">
    <source>
        <dbReference type="PROSITE-ProRule" id="PRU00169"/>
    </source>
</evidence>
<reference evidence="13 14" key="1">
    <citation type="submission" date="2015-09" db="EMBL/GenBank/DDBJ databases">
        <authorList>
            <consortium name="Pathogen Informatics"/>
        </authorList>
    </citation>
    <scope>NUCLEOTIDE SEQUENCE [LARGE SCALE GENOMIC DNA]</scope>
    <source>
        <strain evidence="13 14">2789STDY5608838</strain>
    </source>
</reference>
<dbReference type="InterPro" id="IPR020449">
    <property type="entry name" value="Tscrpt_reg_AraC-type_HTH"/>
</dbReference>
<protein>
    <recommendedName>
        <fullName evidence="2">Stage 0 sporulation protein A homolog</fullName>
    </recommendedName>
</protein>
<feature type="domain" description="HTH araC/xylS-type" evidence="11">
    <location>
        <begin position="422"/>
        <end position="520"/>
    </location>
</feature>
<dbReference type="InterPro" id="IPR009057">
    <property type="entry name" value="Homeodomain-like_sf"/>
</dbReference>
<name>A0A174F2Q1_9FIRM</name>
<dbReference type="RefSeq" id="WP_055054109.1">
    <property type="nucleotide sequence ID" value="NZ_CYZA01000023.1"/>
</dbReference>
<evidence type="ECO:0000256" key="4">
    <source>
        <dbReference type="ARBA" id="ARBA00022553"/>
    </source>
</evidence>
<accession>A0A174F2Q1</accession>
<dbReference type="EMBL" id="CYZA01000023">
    <property type="protein sequence ID" value="CUO44612.1"/>
    <property type="molecule type" value="Genomic_DNA"/>
</dbReference>
<evidence type="ECO:0000256" key="6">
    <source>
        <dbReference type="ARBA" id="ARBA00023015"/>
    </source>
</evidence>
<evidence type="ECO:0000256" key="1">
    <source>
        <dbReference type="ARBA" id="ARBA00004496"/>
    </source>
</evidence>
<keyword evidence="5" id="KW-0902">Two-component regulatory system</keyword>
<evidence type="ECO:0000256" key="2">
    <source>
        <dbReference type="ARBA" id="ARBA00018672"/>
    </source>
</evidence>
<feature type="domain" description="Response regulatory" evidence="12">
    <location>
        <begin position="2"/>
        <end position="119"/>
    </location>
</feature>
<dbReference type="Gene3D" id="3.40.50.2300">
    <property type="match status" value="1"/>
</dbReference>
<dbReference type="PANTHER" id="PTHR42713">
    <property type="entry name" value="HISTIDINE KINASE-RELATED"/>
    <property type="match status" value="1"/>
</dbReference>
<keyword evidence="7" id="KW-0238">DNA-binding</keyword>
<evidence type="ECO:0000256" key="7">
    <source>
        <dbReference type="ARBA" id="ARBA00023125"/>
    </source>
</evidence>
<comment type="subcellular location">
    <subcellularLocation>
        <location evidence="1">Cytoplasm</location>
    </subcellularLocation>
</comment>
<dbReference type="InterPro" id="IPR051552">
    <property type="entry name" value="HptR"/>
</dbReference>
<keyword evidence="6" id="KW-0805">Transcription regulation</keyword>
<gene>
    <name evidence="13" type="ORF">ERS852395_03061</name>
</gene>
<dbReference type="Pfam" id="PF00072">
    <property type="entry name" value="Response_reg"/>
    <property type="match status" value="1"/>
</dbReference>
<dbReference type="PROSITE" id="PS50110">
    <property type="entry name" value="RESPONSE_REGULATORY"/>
    <property type="match status" value="1"/>
</dbReference>